<dbReference type="PROSITE" id="PS50011">
    <property type="entry name" value="PROTEIN_KINASE_DOM"/>
    <property type="match status" value="1"/>
</dbReference>
<dbReference type="Proteomes" id="UP000515159">
    <property type="component" value="Chromosome 13"/>
</dbReference>
<evidence type="ECO:0000256" key="2">
    <source>
        <dbReference type="ARBA" id="ARBA00022737"/>
    </source>
</evidence>
<feature type="compositionally biased region" description="Polar residues" evidence="7">
    <location>
        <begin position="265"/>
        <end position="283"/>
    </location>
</feature>
<feature type="domain" description="Ig-like" evidence="9">
    <location>
        <begin position="850"/>
        <end position="939"/>
    </location>
</feature>
<dbReference type="PANTHER" id="PTHR47633:SF9">
    <property type="entry name" value="NON-SPECIFIC SERINE_THREONINE PROTEIN KINASE"/>
    <property type="match status" value="1"/>
</dbReference>
<dbReference type="SMART" id="SM00408">
    <property type="entry name" value="IGc2"/>
    <property type="match status" value="3"/>
</dbReference>
<dbReference type="SUPFAM" id="SSF56112">
    <property type="entry name" value="Protein kinase-like (PK-like)"/>
    <property type="match status" value="1"/>
</dbReference>
<reference evidence="12" key="1">
    <citation type="submission" date="2025-08" db="UniProtKB">
        <authorList>
            <consortium name="RefSeq"/>
        </authorList>
    </citation>
    <scope>IDENTIFICATION</scope>
</reference>
<comment type="similarity">
    <text evidence="1">Belongs to the protein kinase superfamily. CAMK Ser/Thr protein kinase family.</text>
</comment>
<dbReference type="Pfam" id="PF00041">
    <property type="entry name" value="fn3"/>
    <property type="match status" value="1"/>
</dbReference>
<dbReference type="Gene3D" id="3.30.200.20">
    <property type="entry name" value="Phosphorylase Kinase, domain 1"/>
    <property type="match status" value="1"/>
</dbReference>
<protein>
    <submittedName>
        <fullName evidence="12">Myosin light chain kinase, smooth muscle-like isoform X1</fullName>
    </submittedName>
</protein>
<gene>
    <name evidence="12" type="primary">LOC117347267</name>
</gene>
<accession>A0A6P8NSJ6</accession>
<dbReference type="Gene3D" id="2.60.40.10">
    <property type="entry name" value="Immunoglobulins"/>
    <property type="match status" value="4"/>
</dbReference>
<dbReference type="CDD" id="cd14103">
    <property type="entry name" value="STKc_MLCK"/>
    <property type="match status" value="1"/>
</dbReference>
<dbReference type="FunFam" id="2.60.40.10:FF:001127">
    <property type="entry name" value="Myosin, light chain kinase a"/>
    <property type="match status" value="1"/>
</dbReference>
<dbReference type="SMART" id="SM00409">
    <property type="entry name" value="IG"/>
    <property type="match status" value="3"/>
</dbReference>
<dbReference type="SUPFAM" id="SSF49265">
    <property type="entry name" value="Fibronectin type III"/>
    <property type="match status" value="1"/>
</dbReference>
<feature type="binding site" evidence="6">
    <location>
        <position position="542"/>
    </location>
    <ligand>
        <name>ATP</name>
        <dbReference type="ChEBI" id="CHEBI:30616"/>
    </ligand>
</feature>
<dbReference type="AlphaFoldDB" id="A0A6P8NSJ6"/>
<evidence type="ECO:0000256" key="5">
    <source>
        <dbReference type="ARBA" id="ARBA00023319"/>
    </source>
</evidence>
<dbReference type="InterPro" id="IPR003598">
    <property type="entry name" value="Ig_sub2"/>
</dbReference>
<name>A0A6P8NSJ6_GEOSA</name>
<dbReference type="FunFam" id="1.10.510.10:FF:000594">
    <property type="entry name" value="Myosin light chain kinase isoform-III"/>
    <property type="match status" value="1"/>
</dbReference>
<organism evidence="11 12">
    <name type="scientific">Geotrypetes seraphini</name>
    <name type="common">Gaboon caecilian</name>
    <name type="synonym">Caecilia seraphini</name>
    <dbReference type="NCBI Taxonomy" id="260995"/>
    <lineage>
        <taxon>Eukaryota</taxon>
        <taxon>Metazoa</taxon>
        <taxon>Chordata</taxon>
        <taxon>Craniata</taxon>
        <taxon>Vertebrata</taxon>
        <taxon>Euteleostomi</taxon>
        <taxon>Amphibia</taxon>
        <taxon>Gymnophiona</taxon>
        <taxon>Geotrypetes</taxon>
    </lineage>
</organism>
<dbReference type="SMART" id="SM00220">
    <property type="entry name" value="S_TKc"/>
    <property type="match status" value="1"/>
</dbReference>
<keyword evidence="5" id="KW-0393">Immunoglobulin domain</keyword>
<keyword evidence="4 6" id="KW-0067">ATP-binding</keyword>
<keyword evidence="2" id="KW-0677">Repeat</keyword>
<keyword evidence="11" id="KW-1185">Reference proteome</keyword>
<dbReference type="InterPro" id="IPR011009">
    <property type="entry name" value="Kinase-like_dom_sf"/>
</dbReference>
<dbReference type="FunFam" id="2.60.40.10:FF:000107">
    <property type="entry name" value="Myosin, light chain kinase a"/>
    <property type="match status" value="2"/>
</dbReference>
<dbReference type="InterPro" id="IPR008271">
    <property type="entry name" value="Ser/Thr_kinase_AS"/>
</dbReference>
<feature type="domain" description="Fibronectin type-III" evidence="10">
    <location>
        <begin position="392"/>
        <end position="487"/>
    </location>
</feature>
<evidence type="ECO:0000313" key="12">
    <source>
        <dbReference type="RefSeq" id="XP_033773844.1"/>
    </source>
</evidence>
<sequence>MSYVSTLRINLVRPPGWAEDQQNGGLKGHVVAIVKKGSQGTSLHSVDRKQEGELRTTMLNHWRGRHIFQHDGDIGPAHRFKKTVQPISREIVPPVFSCSLCDCSVEEGNDIILEGVVKGTLPISVSWLHNGQPVRFGKASHRLGVVRLVIDECLPEDAGVYTCVVANDAGKTSSTAAVMVTDLEITSKDHVSRMLQFGLQCQNGSDRSSTAQTQNCSLLPVTPANGIETKCRSQASNDVAVTAKNVLLASYKHRPQDGRDRGISETETSNCVSTPASPASDSVTPKRKPLKSGDSLKLLDPVTCVEVKVGEQVELYCGILGSPPIAASWMKQKKQVCSGLKTAVETTECGSRLVIQDVEEEDAGCYTLFVRDRTGSIQHQINLAVVDRPQPPVGKPYVSAVRPESLTLSWSGPSYDGGCAVQSYVVEVKRAGEVGWHTLTDSCLSTSYRVQDGLDRGSAYQFRVLATNTHGMSEPSEESAVITMSQTEDENCDEPFEYRTVEISCNEDVSDLYTKLEKLGVGKFGQVYKLKEKATGKIRAGKFYKTRTAKERESARMEVELMNRLHHPKLVQCVAAYQRHKEMVMVLEYIAGGELFERIVDDAFEHTEPTCVQYMRQILEGVQYMHSQSIVHLDLKPENIVCVNRTGTRIKIIDFGLARALDHVTPVKVMQGTAEFVAPEVIAFEAISFTTDTWSIGVICYILLSGDSPFQGSDDMETYRNVTAAQWDFNEETFSEISEQAKDFISQLLQKNMRNRLTADQALGHPWLQETEAERGSTKTLSKERIKKFLARQKWQKTGKAVLALKRMSLLTNRMDSKGTSPDSPLKEEFNYSPDDEVFTLLQQQIQQVPSFSTPLRDQAEVEGSSACLQCHIEGYPDPEVIWLYNGIPVQESSHLRIEYEENGRCALVVSDASLRDSGCYTCRACNELGEAECSAKLTVFPLHGVRKR</sequence>
<evidence type="ECO:0000259" key="8">
    <source>
        <dbReference type="PROSITE" id="PS50011"/>
    </source>
</evidence>
<dbReference type="InterPro" id="IPR003961">
    <property type="entry name" value="FN3_dom"/>
</dbReference>
<evidence type="ECO:0000256" key="6">
    <source>
        <dbReference type="PROSITE-ProRule" id="PRU10141"/>
    </source>
</evidence>
<dbReference type="GO" id="GO:0005524">
    <property type="term" value="F:ATP binding"/>
    <property type="evidence" value="ECO:0007669"/>
    <property type="project" value="UniProtKB-UniRule"/>
</dbReference>
<evidence type="ECO:0000256" key="3">
    <source>
        <dbReference type="ARBA" id="ARBA00022741"/>
    </source>
</evidence>
<dbReference type="GeneID" id="117347267"/>
<feature type="domain" description="Protein kinase" evidence="8">
    <location>
        <begin position="513"/>
        <end position="768"/>
    </location>
</feature>
<dbReference type="Gene3D" id="1.10.510.10">
    <property type="entry name" value="Transferase(Phosphotransferase) domain 1"/>
    <property type="match status" value="1"/>
</dbReference>
<dbReference type="FunFam" id="2.60.40.10:FF:000080">
    <property type="entry name" value="Myosin light chain kinase, smooth muscle"/>
    <property type="match status" value="1"/>
</dbReference>
<dbReference type="PANTHER" id="PTHR47633">
    <property type="entry name" value="IMMUNOGLOBULIN"/>
    <property type="match status" value="1"/>
</dbReference>
<evidence type="ECO:0000259" key="9">
    <source>
        <dbReference type="PROSITE" id="PS50835"/>
    </source>
</evidence>
<feature type="compositionally biased region" description="Basic and acidic residues" evidence="7">
    <location>
        <begin position="254"/>
        <end position="264"/>
    </location>
</feature>
<dbReference type="InParanoid" id="A0A6P8NSJ6"/>
<evidence type="ECO:0000256" key="7">
    <source>
        <dbReference type="SAM" id="MobiDB-lite"/>
    </source>
</evidence>
<dbReference type="GO" id="GO:0055013">
    <property type="term" value="P:cardiac muscle cell development"/>
    <property type="evidence" value="ECO:0007669"/>
    <property type="project" value="UniProtKB-ARBA"/>
</dbReference>
<feature type="domain" description="Ig-like" evidence="9">
    <location>
        <begin position="93"/>
        <end position="181"/>
    </location>
</feature>
<dbReference type="InterPro" id="IPR017441">
    <property type="entry name" value="Protein_kinase_ATP_BS"/>
</dbReference>
<dbReference type="PROSITE" id="PS00108">
    <property type="entry name" value="PROTEIN_KINASE_ST"/>
    <property type="match status" value="1"/>
</dbReference>
<dbReference type="SUPFAM" id="SSF48726">
    <property type="entry name" value="Immunoglobulin"/>
    <property type="match status" value="3"/>
</dbReference>
<dbReference type="Pfam" id="PF00069">
    <property type="entry name" value="Pkinase"/>
    <property type="match status" value="1"/>
</dbReference>
<feature type="domain" description="Ig-like" evidence="9">
    <location>
        <begin position="285"/>
        <end position="384"/>
    </location>
</feature>
<dbReference type="GO" id="GO:0004672">
    <property type="term" value="F:protein kinase activity"/>
    <property type="evidence" value="ECO:0007669"/>
    <property type="project" value="InterPro"/>
</dbReference>
<evidence type="ECO:0000313" key="11">
    <source>
        <dbReference type="Proteomes" id="UP000515159"/>
    </source>
</evidence>
<evidence type="ECO:0000256" key="1">
    <source>
        <dbReference type="ARBA" id="ARBA00006692"/>
    </source>
</evidence>
<dbReference type="InterPro" id="IPR013098">
    <property type="entry name" value="Ig_I-set"/>
</dbReference>
<dbReference type="RefSeq" id="XP_033773844.1">
    <property type="nucleotide sequence ID" value="XM_033917953.1"/>
</dbReference>
<dbReference type="InterPro" id="IPR036116">
    <property type="entry name" value="FN3_sf"/>
</dbReference>
<evidence type="ECO:0000259" key="10">
    <source>
        <dbReference type="PROSITE" id="PS50853"/>
    </source>
</evidence>
<feature type="region of interest" description="Disordered" evidence="7">
    <location>
        <begin position="254"/>
        <end position="292"/>
    </location>
</feature>
<dbReference type="GO" id="GO:0003007">
    <property type="term" value="P:heart morphogenesis"/>
    <property type="evidence" value="ECO:0007669"/>
    <property type="project" value="UniProtKB-ARBA"/>
</dbReference>
<dbReference type="CDD" id="cd00063">
    <property type="entry name" value="FN3"/>
    <property type="match status" value="1"/>
</dbReference>
<dbReference type="KEGG" id="gsh:117347267"/>
<dbReference type="InterPro" id="IPR036179">
    <property type="entry name" value="Ig-like_dom_sf"/>
</dbReference>
<dbReference type="Pfam" id="PF07679">
    <property type="entry name" value="I-set"/>
    <property type="match status" value="3"/>
</dbReference>
<dbReference type="InterPro" id="IPR000719">
    <property type="entry name" value="Prot_kinase_dom"/>
</dbReference>
<dbReference type="InterPro" id="IPR007110">
    <property type="entry name" value="Ig-like_dom"/>
</dbReference>
<dbReference type="OrthoDB" id="6070751at2759"/>
<dbReference type="InterPro" id="IPR003599">
    <property type="entry name" value="Ig_sub"/>
</dbReference>
<dbReference type="InterPro" id="IPR013783">
    <property type="entry name" value="Ig-like_fold"/>
</dbReference>
<proteinExistence type="inferred from homology"/>
<dbReference type="PROSITE" id="PS50835">
    <property type="entry name" value="IG_LIKE"/>
    <property type="match status" value="3"/>
</dbReference>
<keyword evidence="3 6" id="KW-0547">Nucleotide-binding</keyword>
<dbReference type="PROSITE" id="PS00107">
    <property type="entry name" value="PROTEIN_KINASE_ATP"/>
    <property type="match status" value="1"/>
</dbReference>
<dbReference type="PROSITE" id="PS50853">
    <property type="entry name" value="FN3"/>
    <property type="match status" value="1"/>
</dbReference>
<dbReference type="SMART" id="SM00060">
    <property type="entry name" value="FN3"/>
    <property type="match status" value="1"/>
</dbReference>
<evidence type="ECO:0000256" key="4">
    <source>
        <dbReference type="ARBA" id="ARBA00022840"/>
    </source>
</evidence>